<reference evidence="1" key="1">
    <citation type="submission" date="2014-09" db="EMBL/GenBank/DDBJ databases">
        <authorList>
            <person name="Magalhaes I.L.F."/>
            <person name="Oliveira U."/>
            <person name="Santos F.R."/>
            <person name="Vidigal T.H.D.A."/>
            <person name="Brescovit A.D."/>
            <person name="Santos A.J."/>
        </authorList>
    </citation>
    <scope>NUCLEOTIDE SEQUENCE</scope>
    <source>
        <tissue evidence="1">Shoot tissue taken approximately 20 cm above the soil surface</tissue>
    </source>
</reference>
<dbReference type="AlphaFoldDB" id="A0A0A9CIH2"/>
<name>A0A0A9CIH2_ARUDO</name>
<accession>A0A0A9CIH2</accession>
<dbReference type="EMBL" id="GBRH01226563">
    <property type="protein sequence ID" value="JAD71332.1"/>
    <property type="molecule type" value="Transcribed_RNA"/>
</dbReference>
<organism evidence="1">
    <name type="scientific">Arundo donax</name>
    <name type="common">Giant reed</name>
    <name type="synonym">Donax arundinaceus</name>
    <dbReference type="NCBI Taxonomy" id="35708"/>
    <lineage>
        <taxon>Eukaryota</taxon>
        <taxon>Viridiplantae</taxon>
        <taxon>Streptophyta</taxon>
        <taxon>Embryophyta</taxon>
        <taxon>Tracheophyta</taxon>
        <taxon>Spermatophyta</taxon>
        <taxon>Magnoliopsida</taxon>
        <taxon>Liliopsida</taxon>
        <taxon>Poales</taxon>
        <taxon>Poaceae</taxon>
        <taxon>PACMAD clade</taxon>
        <taxon>Arundinoideae</taxon>
        <taxon>Arundineae</taxon>
        <taxon>Arundo</taxon>
    </lineage>
</organism>
<protein>
    <submittedName>
        <fullName evidence="1">Uncharacterized protein</fullName>
    </submittedName>
</protein>
<proteinExistence type="predicted"/>
<sequence>MGPIHDLRPWLNDRDGSLHTRNLRLTCPNKNSKQLARALRQRKLKLARQACRENIVHAAVQSMIGASSGDHCRRIRLKYQRNPPT</sequence>
<evidence type="ECO:0000313" key="1">
    <source>
        <dbReference type="EMBL" id="JAD71332.1"/>
    </source>
</evidence>
<reference evidence="1" key="2">
    <citation type="journal article" date="2015" name="Data Brief">
        <title>Shoot transcriptome of the giant reed, Arundo donax.</title>
        <authorList>
            <person name="Barrero R.A."/>
            <person name="Guerrero F.D."/>
            <person name="Moolhuijzen P."/>
            <person name="Goolsby J.A."/>
            <person name="Tidwell J."/>
            <person name="Bellgard S.E."/>
            <person name="Bellgard M.I."/>
        </authorList>
    </citation>
    <scope>NUCLEOTIDE SEQUENCE</scope>
    <source>
        <tissue evidence="1">Shoot tissue taken approximately 20 cm above the soil surface</tissue>
    </source>
</reference>